<keyword evidence="3" id="KW-0698">rRNA processing</keyword>
<dbReference type="PIRSF" id="PIRSF027833">
    <property type="entry name" value="MtTFB2"/>
    <property type="match status" value="1"/>
</dbReference>
<evidence type="ECO:0000256" key="11">
    <source>
        <dbReference type="ARBA" id="ARBA00023163"/>
    </source>
</evidence>
<keyword evidence="7" id="KW-0694">RNA-binding</keyword>
<sequence length="478" mass="54807">MNSHGIFGRLFCNSVFGRPATAHRSLTTKVLKENAKSTRAKKPRTADSTAGTTVTDPVTVPKDVQDYFQSRDASVLSLFPNNLLRKCSQNTERFYVADRSTALHVADVLTRDLPSDRLLVEVNPGPGLLTTELLKKHNQNLRVYETESSFEDRLKALGLPDDAFRKADFNGLWRLAYLDSFDGGQRAANLLNDLPHKRRWQDEVNFRLFSVIGSIKFLRYLMNSITHQNEFYSLGRYEMILAMSPLLFSHIASTKESGYKLYRGGTIVFQTYFEHELVGTIPRRHLVPWFHGSNAKKLRTLHQKLLQDGADEWYLVKIVPRKNLYEYLPPDNLALFASFVTQHFVSRKNRIIPALEHWIPNCGARLIMNPNYTNPLEKEKKPALPSQLVKSVPLVANDYLEKMTIYTEFGELTPSQVLTLFNEFINWPEFHQSPFVQAAESQKPKQRALRRLVDDEDALADAPDDPMPTQRKKLNNVQ</sequence>
<evidence type="ECO:0000313" key="17">
    <source>
        <dbReference type="Proteomes" id="UP000069272"/>
    </source>
</evidence>
<dbReference type="InterPro" id="IPR001737">
    <property type="entry name" value="KsgA/Erm"/>
</dbReference>
<dbReference type="GO" id="GO:0005759">
    <property type="term" value="C:mitochondrial matrix"/>
    <property type="evidence" value="ECO:0007669"/>
    <property type="project" value="TreeGrafter"/>
</dbReference>
<protein>
    <recommendedName>
        <fullName evidence="2">Dimethyladenosine transferase 2, mitochondrial</fullName>
    </recommendedName>
    <alternativeName>
        <fullName evidence="12">Mitochondrial 12S rRNA dimethylase 2</fullName>
    </alternativeName>
    <alternativeName>
        <fullName evidence="13">Mitochondrial transcription factor B2</fullName>
    </alternativeName>
    <alternativeName>
        <fullName evidence="14">S-adenosylmethionine-6-N', N'-adenosyl(rRNA) dimethyltransferase 2</fullName>
    </alternativeName>
</protein>
<evidence type="ECO:0000256" key="8">
    <source>
        <dbReference type="ARBA" id="ARBA00022946"/>
    </source>
</evidence>
<evidence type="ECO:0000256" key="7">
    <source>
        <dbReference type="ARBA" id="ARBA00022884"/>
    </source>
</evidence>
<evidence type="ECO:0000256" key="14">
    <source>
        <dbReference type="ARBA" id="ARBA00032796"/>
    </source>
</evidence>
<keyword evidence="17" id="KW-1185">Reference proteome</keyword>
<evidence type="ECO:0000256" key="6">
    <source>
        <dbReference type="ARBA" id="ARBA00022691"/>
    </source>
</evidence>
<accession>A0A8W7K9L5</accession>
<evidence type="ECO:0000256" key="2">
    <source>
        <dbReference type="ARBA" id="ARBA00018369"/>
    </source>
</evidence>
<reference evidence="16" key="2">
    <citation type="submission" date="2022-08" db="UniProtKB">
        <authorList>
            <consortium name="EnsemblMetazoa"/>
        </authorList>
    </citation>
    <scope>IDENTIFICATION</scope>
    <source>
        <strain evidence="16">STECLA/ALBI9_A</strain>
    </source>
</reference>
<dbReference type="Gene3D" id="3.40.50.150">
    <property type="entry name" value="Vaccinia Virus protein VP39"/>
    <property type="match status" value="1"/>
</dbReference>
<evidence type="ECO:0000256" key="4">
    <source>
        <dbReference type="ARBA" id="ARBA00022603"/>
    </source>
</evidence>
<keyword evidence="4" id="KW-0489">Methyltransferase</keyword>
<dbReference type="GO" id="GO:0034246">
    <property type="term" value="F:mitochondrial transcription factor activity"/>
    <property type="evidence" value="ECO:0007669"/>
    <property type="project" value="TreeGrafter"/>
</dbReference>
<keyword evidence="5" id="KW-0808">Transferase</keyword>
<dbReference type="GO" id="GO:0003723">
    <property type="term" value="F:RNA binding"/>
    <property type="evidence" value="ECO:0007669"/>
    <property type="project" value="UniProtKB-KW"/>
</dbReference>
<keyword evidence="11" id="KW-0804">Transcription</keyword>
<organism evidence="16 17">
    <name type="scientific">Anopheles albimanus</name>
    <name type="common">New world malaria mosquito</name>
    <dbReference type="NCBI Taxonomy" id="7167"/>
    <lineage>
        <taxon>Eukaryota</taxon>
        <taxon>Metazoa</taxon>
        <taxon>Ecdysozoa</taxon>
        <taxon>Arthropoda</taxon>
        <taxon>Hexapoda</taxon>
        <taxon>Insecta</taxon>
        <taxon>Pterygota</taxon>
        <taxon>Neoptera</taxon>
        <taxon>Endopterygota</taxon>
        <taxon>Diptera</taxon>
        <taxon>Nematocera</taxon>
        <taxon>Culicoidea</taxon>
        <taxon>Culicidae</taxon>
        <taxon>Anophelinae</taxon>
        <taxon>Anopheles</taxon>
    </lineage>
</organism>
<keyword evidence="8" id="KW-0809">Transit peptide</keyword>
<keyword evidence="6" id="KW-0949">S-adenosyl-L-methionine</keyword>
<feature type="compositionally biased region" description="Acidic residues" evidence="15">
    <location>
        <begin position="455"/>
        <end position="464"/>
    </location>
</feature>
<evidence type="ECO:0000256" key="5">
    <source>
        <dbReference type="ARBA" id="ARBA00022679"/>
    </source>
</evidence>
<dbReference type="GO" id="GO:0006391">
    <property type="term" value="P:transcription initiation at mitochondrial promoter"/>
    <property type="evidence" value="ECO:0007669"/>
    <property type="project" value="TreeGrafter"/>
</dbReference>
<dbReference type="PANTHER" id="PTHR11727">
    <property type="entry name" value="DIMETHYLADENOSINE TRANSFERASE"/>
    <property type="match status" value="1"/>
</dbReference>
<dbReference type="SUPFAM" id="SSF53335">
    <property type="entry name" value="S-adenosyl-L-methionine-dependent methyltransferases"/>
    <property type="match status" value="1"/>
</dbReference>
<reference evidence="16 17" key="1">
    <citation type="journal article" date="2017" name="G3 (Bethesda)">
        <title>The Physical Genome Mapping of Anopheles albimanus Corrected Scaffold Misassemblies and Identified Interarm Rearrangements in Genus Anopheles.</title>
        <authorList>
            <person name="Artemov G.N."/>
            <person name="Peery A.N."/>
            <person name="Jiang X."/>
            <person name="Tu Z."/>
            <person name="Stegniy V.N."/>
            <person name="Sharakhova M.V."/>
            <person name="Sharakhov I.V."/>
        </authorList>
    </citation>
    <scope>NUCLEOTIDE SEQUENCE [LARGE SCALE GENOMIC DNA]</scope>
    <source>
        <strain evidence="16 17">ALBI9_A</strain>
    </source>
</reference>
<feature type="region of interest" description="Disordered" evidence="15">
    <location>
        <begin position="455"/>
        <end position="478"/>
    </location>
</feature>
<evidence type="ECO:0000256" key="13">
    <source>
        <dbReference type="ARBA" id="ARBA00031609"/>
    </source>
</evidence>
<evidence type="ECO:0000256" key="9">
    <source>
        <dbReference type="ARBA" id="ARBA00023015"/>
    </source>
</evidence>
<dbReference type="InterPro" id="IPR029063">
    <property type="entry name" value="SAM-dependent_MTases_sf"/>
</dbReference>
<evidence type="ECO:0000256" key="15">
    <source>
        <dbReference type="SAM" id="MobiDB-lite"/>
    </source>
</evidence>
<dbReference type="EnsemblMetazoa" id="AALB016684-RA">
    <property type="protein sequence ID" value="AALB016684-PA"/>
    <property type="gene ID" value="AALB016684"/>
</dbReference>
<name>A0A8W7K9L5_ANOAL</name>
<evidence type="ECO:0000313" key="16">
    <source>
        <dbReference type="EnsemblMetazoa" id="AALB016684-PA"/>
    </source>
</evidence>
<dbReference type="PANTHER" id="PTHR11727:SF13">
    <property type="entry name" value="DIMETHYLADENOSINE TRANSFERASE 2, MITOCHONDRIAL"/>
    <property type="match status" value="1"/>
</dbReference>
<comment type="subcellular location">
    <subcellularLocation>
        <location evidence="1">Mitochondrion</location>
    </subcellularLocation>
</comment>
<dbReference type="GO" id="GO:0000179">
    <property type="term" value="F:rRNA (adenine-N6,N6-)-dimethyltransferase activity"/>
    <property type="evidence" value="ECO:0007669"/>
    <property type="project" value="TreeGrafter"/>
</dbReference>
<feature type="region of interest" description="Disordered" evidence="15">
    <location>
        <begin position="33"/>
        <end position="54"/>
    </location>
</feature>
<proteinExistence type="predicted"/>
<keyword evidence="9" id="KW-0805">Transcription regulation</keyword>
<evidence type="ECO:0000256" key="1">
    <source>
        <dbReference type="ARBA" id="ARBA00004173"/>
    </source>
</evidence>
<keyword evidence="10" id="KW-0496">Mitochondrion</keyword>
<evidence type="ECO:0000256" key="10">
    <source>
        <dbReference type="ARBA" id="ARBA00023128"/>
    </source>
</evidence>
<evidence type="ECO:0000256" key="3">
    <source>
        <dbReference type="ARBA" id="ARBA00022552"/>
    </source>
</evidence>
<dbReference type="AlphaFoldDB" id="A0A8W7K9L5"/>
<dbReference type="Proteomes" id="UP000069272">
    <property type="component" value="Chromosome 2R"/>
</dbReference>
<evidence type="ECO:0000256" key="12">
    <source>
        <dbReference type="ARBA" id="ARBA00029708"/>
    </source>
</evidence>